<evidence type="ECO:0000256" key="9">
    <source>
        <dbReference type="ARBA" id="ARBA00022984"/>
    </source>
</evidence>
<evidence type="ECO:0000256" key="15">
    <source>
        <dbReference type="ARBA" id="ARBA00033270"/>
    </source>
</evidence>
<evidence type="ECO:0000256" key="16">
    <source>
        <dbReference type="ARBA" id="ARBA00038053"/>
    </source>
</evidence>
<dbReference type="InterPro" id="IPR018365">
    <property type="entry name" value="Cell_cycle_FtsW-rel_CS"/>
</dbReference>
<keyword evidence="11 22" id="KW-0472">Membrane</keyword>
<keyword evidence="8" id="KW-0133">Cell shape</keyword>
<evidence type="ECO:0000256" key="17">
    <source>
        <dbReference type="ARBA" id="ARBA00041185"/>
    </source>
</evidence>
<evidence type="ECO:0000256" key="20">
    <source>
        <dbReference type="ARBA" id="ARBA00049902"/>
    </source>
</evidence>
<dbReference type="GO" id="GO:0009252">
    <property type="term" value="P:peptidoglycan biosynthetic process"/>
    <property type="evidence" value="ECO:0007669"/>
    <property type="project" value="UniProtKB-KW"/>
</dbReference>
<comment type="subcellular location">
    <subcellularLocation>
        <location evidence="1">Cell membrane</location>
        <topology evidence="1">Multi-pass membrane protein</topology>
    </subcellularLocation>
</comment>
<evidence type="ECO:0000256" key="13">
    <source>
        <dbReference type="ARBA" id="ARBA00023316"/>
    </source>
</evidence>
<gene>
    <name evidence="23" type="primary">ftsW</name>
    <name evidence="23" type="ORF">F7731_13980</name>
</gene>
<feature type="transmembrane region" description="Helical" evidence="22">
    <location>
        <begin position="133"/>
        <end position="151"/>
    </location>
</feature>
<keyword evidence="3" id="KW-1003">Cell membrane</keyword>
<keyword evidence="6" id="KW-0808">Transferase</keyword>
<evidence type="ECO:0000256" key="14">
    <source>
        <dbReference type="ARBA" id="ARBA00032370"/>
    </source>
</evidence>
<feature type="transmembrane region" description="Helical" evidence="22">
    <location>
        <begin position="45"/>
        <end position="63"/>
    </location>
</feature>
<keyword evidence="4" id="KW-0132">Cell division</keyword>
<evidence type="ECO:0000256" key="18">
    <source>
        <dbReference type="ARBA" id="ARBA00041418"/>
    </source>
</evidence>
<accession>A0A6L3V4E3</accession>
<keyword evidence="12" id="KW-0131">Cell cycle</keyword>
<name>A0A6L3V4E3_9BACI</name>
<organism evidence="23 24">
    <name type="scientific">Cytobacillus depressus</name>
    <dbReference type="NCBI Taxonomy" id="1602942"/>
    <lineage>
        <taxon>Bacteria</taxon>
        <taxon>Bacillati</taxon>
        <taxon>Bacillota</taxon>
        <taxon>Bacilli</taxon>
        <taxon>Bacillales</taxon>
        <taxon>Bacillaceae</taxon>
        <taxon>Cytobacillus</taxon>
    </lineage>
</organism>
<evidence type="ECO:0000256" key="6">
    <source>
        <dbReference type="ARBA" id="ARBA00022679"/>
    </source>
</evidence>
<comment type="pathway">
    <text evidence="2">Cell wall biogenesis; peptidoglycan biosynthesis.</text>
</comment>
<dbReference type="EC" id="2.4.99.28" evidence="19"/>
<evidence type="ECO:0000256" key="8">
    <source>
        <dbReference type="ARBA" id="ARBA00022960"/>
    </source>
</evidence>
<keyword evidence="24" id="KW-1185">Reference proteome</keyword>
<evidence type="ECO:0000256" key="3">
    <source>
        <dbReference type="ARBA" id="ARBA00022475"/>
    </source>
</evidence>
<dbReference type="GO" id="GO:0051301">
    <property type="term" value="P:cell division"/>
    <property type="evidence" value="ECO:0007669"/>
    <property type="project" value="UniProtKB-KW"/>
</dbReference>
<feature type="transmembrane region" description="Helical" evidence="22">
    <location>
        <begin position="5"/>
        <end position="25"/>
    </location>
</feature>
<dbReference type="PANTHER" id="PTHR30474">
    <property type="entry name" value="CELL CYCLE PROTEIN"/>
    <property type="match status" value="1"/>
</dbReference>
<evidence type="ECO:0000256" key="10">
    <source>
        <dbReference type="ARBA" id="ARBA00022989"/>
    </source>
</evidence>
<evidence type="ECO:0000256" key="4">
    <source>
        <dbReference type="ARBA" id="ARBA00022618"/>
    </source>
</evidence>
<dbReference type="InterPro" id="IPR001182">
    <property type="entry name" value="FtsW/RodA"/>
</dbReference>
<keyword evidence="13" id="KW-0961">Cell wall biogenesis/degradation</keyword>
<keyword evidence="10 22" id="KW-1133">Transmembrane helix</keyword>
<keyword evidence="7 22" id="KW-0812">Transmembrane</keyword>
<dbReference type="Pfam" id="PF01098">
    <property type="entry name" value="FTSW_RODA_SPOVE"/>
    <property type="match status" value="1"/>
</dbReference>
<sequence length="372" mass="41522">MDYLLVIAVVFLSLFGLIMIFSASYPLAIWDLDPPRYFFTKQLQFFGIGLVLFAFTCIFPFRVYGKLSPIFVILSIILLIAVMIPGIGVERNHSQRWLQIGSFVFQPTEAVKLAMIIYFAYIYAKKQEYIDHFWKGVMPPLFILGLVFMLILKQPDLGTATIILLPCGFILFCSGARKIHLVLLGSIALGGIAFLAVTSPYRLERLFSFHNPFADPDGNGYQLVNSYYAISSGGFWGRGLGNSIQKLGYLPEAHTDFIMSIIMEELGIFGLLIVICSYLFIMYRGIRIAQYSTQPFPKLLAIGLTFQLIVQAIFNLGAVSGLLPITGVPLPFISYGGTSLIMMLITAGILVNLSRYTNKVENKKKHPSVEAN</sequence>
<keyword evidence="9" id="KW-0573">Peptidoglycan synthesis</keyword>
<evidence type="ECO:0000313" key="23">
    <source>
        <dbReference type="EMBL" id="KAB2334938.1"/>
    </source>
</evidence>
<dbReference type="PANTHER" id="PTHR30474:SF2">
    <property type="entry name" value="PEPTIDOGLYCAN GLYCOSYLTRANSFERASE FTSW-RELATED"/>
    <property type="match status" value="1"/>
</dbReference>
<dbReference type="RefSeq" id="WP_151535473.1">
    <property type="nucleotide sequence ID" value="NZ_WBOS01000005.1"/>
</dbReference>
<feature type="transmembrane region" description="Helical" evidence="22">
    <location>
        <begin position="70"/>
        <end position="88"/>
    </location>
</feature>
<dbReference type="GO" id="GO:0032153">
    <property type="term" value="C:cell division site"/>
    <property type="evidence" value="ECO:0007669"/>
    <property type="project" value="TreeGrafter"/>
</dbReference>
<dbReference type="GO" id="GO:0071555">
    <property type="term" value="P:cell wall organization"/>
    <property type="evidence" value="ECO:0007669"/>
    <property type="project" value="UniProtKB-KW"/>
</dbReference>
<feature type="transmembrane region" description="Helical" evidence="22">
    <location>
        <begin position="181"/>
        <end position="201"/>
    </location>
</feature>
<dbReference type="GO" id="GO:0008955">
    <property type="term" value="F:peptidoglycan glycosyltransferase activity"/>
    <property type="evidence" value="ECO:0007669"/>
    <property type="project" value="UniProtKB-EC"/>
</dbReference>
<evidence type="ECO:0000256" key="21">
    <source>
        <dbReference type="ARBA" id="ARBA00049966"/>
    </source>
</evidence>
<evidence type="ECO:0000256" key="11">
    <source>
        <dbReference type="ARBA" id="ARBA00023136"/>
    </source>
</evidence>
<dbReference type="PROSITE" id="PS00428">
    <property type="entry name" value="FTSW_RODA_SPOVE"/>
    <property type="match status" value="1"/>
</dbReference>
<evidence type="ECO:0000313" key="24">
    <source>
        <dbReference type="Proteomes" id="UP000481030"/>
    </source>
</evidence>
<dbReference type="NCBIfam" id="TIGR02614">
    <property type="entry name" value="ftsW"/>
    <property type="match status" value="1"/>
</dbReference>
<protein>
    <recommendedName>
        <fullName evidence="17">Probable peptidoglycan glycosyltransferase FtsW</fullName>
        <ecNumber evidence="19">2.4.99.28</ecNumber>
    </recommendedName>
    <alternativeName>
        <fullName evidence="18">Cell division protein FtsW</fullName>
    </alternativeName>
    <alternativeName>
        <fullName evidence="15">Cell wall polymerase</fullName>
    </alternativeName>
    <alternativeName>
        <fullName evidence="14">Peptidoglycan polymerase</fullName>
    </alternativeName>
</protein>
<evidence type="ECO:0000256" key="5">
    <source>
        <dbReference type="ARBA" id="ARBA00022676"/>
    </source>
</evidence>
<evidence type="ECO:0000256" key="2">
    <source>
        <dbReference type="ARBA" id="ARBA00004752"/>
    </source>
</evidence>
<keyword evidence="5" id="KW-0328">Glycosyltransferase</keyword>
<comment type="similarity">
    <text evidence="16">Belongs to the SEDS family. FtsW subfamily.</text>
</comment>
<evidence type="ECO:0000256" key="7">
    <source>
        <dbReference type="ARBA" id="ARBA00022692"/>
    </source>
</evidence>
<dbReference type="GO" id="GO:0005886">
    <property type="term" value="C:plasma membrane"/>
    <property type="evidence" value="ECO:0007669"/>
    <property type="project" value="UniProtKB-SubCell"/>
</dbReference>
<dbReference type="OrthoDB" id="9768187at2"/>
<proteinExistence type="inferred from homology"/>
<comment type="function">
    <text evidence="21">Peptidoglycan polymerase that is essential for cell division.</text>
</comment>
<dbReference type="AlphaFoldDB" id="A0A6L3V4E3"/>
<evidence type="ECO:0000256" key="12">
    <source>
        <dbReference type="ARBA" id="ARBA00023306"/>
    </source>
</evidence>
<feature type="transmembrane region" description="Helical" evidence="22">
    <location>
        <begin position="100"/>
        <end position="121"/>
    </location>
</feature>
<feature type="transmembrane region" description="Helical" evidence="22">
    <location>
        <begin position="257"/>
        <end position="281"/>
    </location>
</feature>
<reference evidence="23 24" key="1">
    <citation type="journal article" date="2016" name="Antonie Van Leeuwenhoek">
        <title>Bacillus depressus sp. nov., isolated from soil of a sunflower field.</title>
        <authorList>
            <person name="Wei X."/>
            <person name="Xin D."/>
            <person name="Xin Y."/>
            <person name="Zhang H."/>
            <person name="Wang T."/>
            <person name="Zhang J."/>
        </authorList>
    </citation>
    <scope>NUCLEOTIDE SEQUENCE [LARGE SCALE GENOMIC DNA]</scope>
    <source>
        <strain evidence="23 24">BZ1</strain>
    </source>
</reference>
<dbReference type="InterPro" id="IPR013437">
    <property type="entry name" value="FtsW"/>
</dbReference>
<feature type="transmembrane region" description="Helical" evidence="22">
    <location>
        <begin position="302"/>
        <end position="326"/>
    </location>
</feature>
<comment type="catalytic activity">
    <reaction evidence="20">
        <text>[GlcNAc-(1-&gt;4)-Mur2Ac(oyl-L-Ala-gamma-D-Glu-L-Lys-D-Ala-D-Ala)](n)-di-trans,octa-cis-undecaprenyl diphosphate + beta-D-GlcNAc-(1-&gt;4)-Mur2Ac(oyl-L-Ala-gamma-D-Glu-L-Lys-D-Ala-D-Ala)-di-trans,octa-cis-undecaprenyl diphosphate = [GlcNAc-(1-&gt;4)-Mur2Ac(oyl-L-Ala-gamma-D-Glu-L-Lys-D-Ala-D-Ala)](n+1)-di-trans,octa-cis-undecaprenyl diphosphate + di-trans,octa-cis-undecaprenyl diphosphate + H(+)</text>
        <dbReference type="Rhea" id="RHEA:23708"/>
        <dbReference type="Rhea" id="RHEA-COMP:9602"/>
        <dbReference type="Rhea" id="RHEA-COMP:9603"/>
        <dbReference type="ChEBI" id="CHEBI:15378"/>
        <dbReference type="ChEBI" id="CHEBI:58405"/>
        <dbReference type="ChEBI" id="CHEBI:60033"/>
        <dbReference type="ChEBI" id="CHEBI:78435"/>
        <dbReference type="EC" id="2.4.99.28"/>
    </reaction>
</comment>
<feature type="transmembrane region" description="Helical" evidence="22">
    <location>
        <begin position="332"/>
        <end position="353"/>
    </location>
</feature>
<evidence type="ECO:0000256" key="19">
    <source>
        <dbReference type="ARBA" id="ARBA00044770"/>
    </source>
</evidence>
<dbReference type="EMBL" id="WBOS01000005">
    <property type="protein sequence ID" value="KAB2334938.1"/>
    <property type="molecule type" value="Genomic_DNA"/>
</dbReference>
<dbReference type="Proteomes" id="UP000481030">
    <property type="component" value="Unassembled WGS sequence"/>
</dbReference>
<evidence type="ECO:0000256" key="22">
    <source>
        <dbReference type="SAM" id="Phobius"/>
    </source>
</evidence>
<dbReference type="GO" id="GO:0008360">
    <property type="term" value="P:regulation of cell shape"/>
    <property type="evidence" value="ECO:0007669"/>
    <property type="project" value="UniProtKB-KW"/>
</dbReference>
<comment type="caution">
    <text evidence="23">The sequence shown here is derived from an EMBL/GenBank/DDBJ whole genome shotgun (WGS) entry which is preliminary data.</text>
</comment>
<dbReference type="GO" id="GO:0015648">
    <property type="term" value="F:lipid-linked peptidoglycan transporter activity"/>
    <property type="evidence" value="ECO:0007669"/>
    <property type="project" value="TreeGrafter"/>
</dbReference>
<feature type="transmembrane region" description="Helical" evidence="22">
    <location>
        <begin position="157"/>
        <end position="174"/>
    </location>
</feature>
<evidence type="ECO:0000256" key="1">
    <source>
        <dbReference type="ARBA" id="ARBA00004651"/>
    </source>
</evidence>